<protein>
    <submittedName>
        <fullName evidence="2">Uncharacterized protein</fullName>
    </submittedName>
</protein>
<evidence type="ECO:0000256" key="1">
    <source>
        <dbReference type="SAM" id="MobiDB-lite"/>
    </source>
</evidence>
<feature type="compositionally biased region" description="Polar residues" evidence="1">
    <location>
        <begin position="128"/>
        <end position="139"/>
    </location>
</feature>
<accession>A0AAD5SNE1</accession>
<name>A0AAD5SNE1_9FUNG</name>
<comment type="caution">
    <text evidence="2">The sequence shown here is derived from an EMBL/GenBank/DDBJ whole genome shotgun (WGS) entry which is preliminary data.</text>
</comment>
<reference evidence="2" key="1">
    <citation type="submission" date="2020-05" db="EMBL/GenBank/DDBJ databases">
        <title>Phylogenomic resolution of chytrid fungi.</title>
        <authorList>
            <person name="Stajich J.E."/>
            <person name="Amses K."/>
            <person name="Simmons R."/>
            <person name="Seto K."/>
            <person name="Myers J."/>
            <person name="Bonds A."/>
            <person name="Quandt C.A."/>
            <person name="Barry K."/>
            <person name="Liu P."/>
            <person name="Grigoriev I."/>
            <person name="Longcore J.E."/>
            <person name="James T.Y."/>
        </authorList>
    </citation>
    <scope>NUCLEOTIDE SEQUENCE</scope>
    <source>
        <strain evidence="2">JEL0513</strain>
    </source>
</reference>
<organism evidence="2 3">
    <name type="scientific">Physocladia obscura</name>
    <dbReference type="NCBI Taxonomy" id="109957"/>
    <lineage>
        <taxon>Eukaryota</taxon>
        <taxon>Fungi</taxon>
        <taxon>Fungi incertae sedis</taxon>
        <taxon>Chytridiomycota</taxon>
        <taxon>Chytridiomycota incertae sedis</taxon>
        <taxon>Chytridiomycetes</taxon>
        <taxon>Chytridiales</taxon>
        <taxon>Chytriomycetaceae</taxon>
        <taxon>Physocladia</taxon>
    </lineage>
</organism>
<feature type="compositionally biased region" description="Polar residues" evidence="1">
    <location>
        <begin position="109"/>
        <end position="119"/>
    </location>
</feature>
<feature type="compositionally biased region" description="Polar residues" evidence="1">
    <location>
        <begin position="26"/>
        <end position="58"/>
    </location>
</feature>
<dbReference type="Proteomes" id="UP001211907">
    <property type="component" value="Unassembled WGS sequence"/>
</dbReference>
<evidence type="ECO:0000313" key="3">
    <source>
        <dbReference type="Proteomes" id="UP001211907"/>
    </source>
</evidence>
<feature type="region of interest" description="Disordered" evidence="1">
    <location>
        <begin position="1"/>
        <end position="69"/>
    </location>
</feature>
<gene>
    <name evidence="2" type="ORF">HK100_009776</name>
</gene>
<feature type="region of interest" description="Disordered" evidence="1">
    <location>
        <begin position="164"/>
        <end position="184"/>
    </location>
</feature>
<keyword evidence="3" id="KW-1185">Reference proteome</keyword>
<sequence>MLGTGNHPRRPFSAGFAASRERRVSLASTPVSKTGMQSKSSPLSRASFSPNTVTNNTKQQQQQHRPKKEFDTAVHNLSEMKLTPVELKLKARARDEYTKAHRVRPPILPNQSPQSNQEVPNIDHKSTAKTSPFQQSPPQVISPHRADVSLDNIVDLDAEIDAYFSHQPNKSGQNKDIKSSKTQELRQKFVSTSIHDSQKVSPKSKFLVKQPTAMKPTAMISPKNKNKTVPASTDEVPYAIQNQLLTLLESLETLSSTMGASSSDTFECAETIPPTSQFYILAHTLAASTRAVEAATRLVTNNLIRADTIATNLISVSDKVKRLDERLDRLEIVVSGQQMFAEGVHERVLCAERELRGDFDMIFNQLDTLKLEYNSVGFGNGVHYSAFESNDFSSE</sequence>
<feature type="compositionally biased region" description="Basic and acidic residues" evidence="1">
    <location>
        <begin position="173"/>
        <end position="184"/>
    </location>
</feature>
<feature type="region of interest" description="Disordered" evidence="1">
    <location>
        <begin position="100"/>
        <end position="144"/>
    </location>
</feature>
<dbReference type="EMBL" id="JADGJH010005121">
    <property type="protein sequence ID" value="KAJ3082040.1"/>
    <property type="molecule type" value="Genomic_DNA"/>
</dbReference>
<evidence type="ECO:0000313" key="2">
    <source>
        <dbReference type="EMBL" id="KAJ3082040.1"/>
    </source>
</evidence>
<proteinExistence type="predicted"/>
<dbReference type="AlphaFoldDB" id="A0AAD5SNE1"/>